<sequence length="228" mass="26780">MGISNKIAIDVLLSQEMRICSIKAVVDFINQNAVAIINNLDKESIDVYNFLQKEFQQSDVEKNLVFQFLFRSFYRLDNAGLTPDFKSEYFRIMQEERSKTVIDLESALDRLYNFKNRQDNKSFQFSFVTKLFNTIDNSLPIYDSEVARVFGLCRPYQKDFKIKYKRLKEQLDLITEAYNAIISENLVHPAISLFDSKFKNHQLSDMKRLDFIVWSAGKVMSKEQQEKA</sequence>
<dbReference type="EMBL" id="RJJE01000002">
    <property type="protein sequence ID" value="RNI32247.1"/>
    <property type="molecule type" value="Genomic_DNA"/>
</dbReference>
<dbReference type="Proteomes" id="UP000271010">
    <property type="component" value="Unassembled WGS sequence"/>
</dbReference>
<organism evidence="1 2">
    <name type="scientific">Rufibacter immobilis</name>
    <dbReference type="NCBI Taxonomy" id="1348778"/>
    <lineage>
        <taxon>Bacteria</taxon>
        <taxon>Pseudomonadati</taxon>
        <taxon>Bacteroidota</taxon>
        <taxon>Cytophagia</taxon>
        <taxon>Cytophagales</taxon>
        <taxon>Hymenobacteraceae</taxon>
        <taxon>Rufibacter</taxon>
    </lineage>
</organism>
<comment type="caution">
    <text evidence="1">The sequence shown here is derived from an EMBL/GenBank/DDBJ whole genome shotgun (WGS) entry which is preliminary data.</text>
</comment>
<reference evidence="1 2" key="1">
    <citation type="submission" date="2018-11" db="EMBL/GenBank/DDBJ databases">
        <title>Rufibacter latericius sp. nov., isolated from water in Baiyang Lake.</title>
        <authorList>
            <person name="Yang Y."/>
        </authorList>
    </citation>
    <scope>NUCLEOTIDE SEQUENCE [LARGE SCALE GENOMIC DNA]</scope>
    <source>
        <strain evidence="1 2">MCC P1</strain>
    </source>
</reference>
<evidence type="ECO:0000313" key="1">
    <source>
        <dbReference type="EMBL" id="RNI32247.1"/>
    </source>
</evidence>
<accession>A0A3M9N4K2</accession>
<proteinExistence type="predicted"/>
<protein>
    <submittedName>
        <fullName evidence="1">Uncharacterized protein</fullName>
    </submittedName>
</protein>
<dbReference type="OrthoDB" id="893450at2"/>
<name>A0A3M9N4K2_9BACT</name>
<gene>
    <name evidence="1" type="ORF">EFA69_02660</name>
</gene>
<evidence type="ECO:0000313" key="2">
    <source>
        <dbReference type="Proteomes" id="UP000271010"/>
    </source>
</evidence>
<dbReference type="AlphaFoldDB" id="A0A3M9N4K2"/>
<dbReference type="RefSeq" id="WP_123131547.1">
    <property type="nucleotide sequence ID" value="NZ_RJJE01000002.1"/>
</dbReference>
<keyword evidence="2" id="KW-1185">Reference proteome</keyword>